<accession>A0A6J4JAD8</accession>
<name>A0A6J4JAD8_9CYAN</name>
<keyword evidence="1" id="KW-0472">Membrane</keyword>
<dbReference type="EMBL" id="CADCTM010000479">
    <property type="protein sequence ID" value="CAA9271361.1"/>
    <property type="molecule type" value="Genomic_DNA"/>
</dbReference>
<keyword evidence="1" id="KW-1133">Transmembrane helix</keyword>
<dbReference type="AlphaFoldDB" id="A0A6J4JAD8"/>
<evidence type="ECO:0000256" key="1">
    <source>
        <dbReference type="SAM" id="Phobius"/>
    </source>
</evidence>
<feature type="transmembrane region" description="Helical" evidence="1">
    <location>
        <begin position="25"/>
        <end position="44"/>
    </location>
</feature>
<reference evidence="2" key="1">
    <citation type="submission" date="2020-02" db="EMBL/GenBank/DDBJ databases">
        <authorList>
            <person name="Meier V. D."/>
        </authorList>
    </citation>
    <scope>NUCLEOTIDE SEQUENCE</scope>
    <source>
        <strain evidence="2">AVDCRST_MAG92</strain>
    </source>
</reference>
<evidence type="ECO:0000313" key="2">
    <source>
        <dbReference type="EMBL" id="CAA9271361.1"/>
    </source>
</evidence>
<keyword evidence="1" id="KW-0812">Transmembrane</keyword>
<sequence>MIVDCAIGEPLLSFVKNLGGEDSQAIFVAVLYLVAILSRLFIFIKEVPNNRQRISIPVGILRTV</sequence>
<organism evidence="2">
    <name type="scientific">uncultured Coleofasciculus sp</name>
    <dbReference type="NCBI Taxonomy" id="1267456"/>
    <lineage>
        <taxon>Bacteria</taxon>
        <taxon>Bacillati</taxon>
        <taxon>Cyanobacteriota</taxon>
        <taxon>Cyanophyceae</taxon>
        <taxon>Coleofasciculales</taxon>
        <taxon>Coleofasciculaceae</taxon>
        <taxon>Coleofasciculus</taxon>
        <taxon>environmental samples</taxon>
    </lineage>
</organism>
<protein>
    <submittedName>
        <fullName evidence="2">Uncharacterized protein</fullName>
    </submittedName>
</protein>
<proteinExistence type="predicted"/>
<gene>
    <name evidence="2" type="ORF">AVDCRST_MAG92-2986</name>
</gene>